<name>A0A699J9R2_TANCI</name>
<sequence>MFLFHDPLPSRTAMLSVYHQELLSSRPVESPSLEAELALTDSETESNDVVHKINTGDQDEGQLDQTLVYKMKARLDQTLENLKLPYEDKVIPEEPKSSTRTLSSLQNLEKERSFTDQFFVEKQHEKEPGKTNAEVEVQSMVSVPIHQDTSSVPPMTTPRIDELKQHIENLLQYNLPLEERLDKDGSRLYKLENLNIPHQVSKAIDEIVTDAVDWAMQAPLRARFSDLPAIDMKKILQ</sequence>
<comment type="caution">
    <text evidence="1">The sequence shown here is derived from an EMBL/GenBank/DDBJ whole genome shotgun (WGS) entry which is preliminary data.</text>
</comment>
<gene>
    <name evidence="1" type="ORF">Tci_589849</name>
</gene>
<proteinExistence type="predicted"/>
<organism evidence="1">
    <name type="scientific">Tanacetum cinerariifolium</name>
    <name type="common">Dalmatian daisy</name>
    <name type="synonym">Chrysanthemum cinerariifolium</name>
    <dbReference type="NCBI Taxonomy" id="118510"/>
    <lineage>
        <taxon>Eukaryota</taxon>
        <taxon>Viridiplantae</taxon>
        <taxon>Streptophyta</taxon>
        <taxon>Embryophyta</taxon>
        <taxon>Tracheophyta</taxon>
        <taxon>Spermatophyta</taxon>
        <taxon>Magnoliopsida</taxon>
        <taxon>eudicotyledons</taxon>
        <taxon>Gunneridae</taxon>
        <taxon>Pentapetalae</taxon>
        <taxon>asterids</taxon>
        <taxon>campanulids</taxon>
        <taxon>Asterales</taxon>
        <taxon>Asteraceae</taxon>
        <taxon>Asteroideae</taxon>
        <taxon>Anthemideae</taxon>
        <taxon>Anthemidinae</taxon>
        <taxon>Tanacetum</taxon>
    </lineage>
</organism>
<protein>
    <submittedName>
        <fullName evidence="1">Uncharacterized protein</fullName>
    </submittedName>
</protein>
<dbReference type="EMBL" id="BKCJ010381188">
    <property type="protein sequence ID" value="GFA17877.1"/>
    <property type="molecule type" value="Genomic_DNA"/>
</dbReference>
<dbReference type="AlphaFoldDB" id="A0A699J9R2"/>
<evidence type="ECO:0000313" key="1">
    <source>
        <dbReference type="EMBL" id="GFA17877.1"/>
    </source>
</evidence>
<accession>A0A699J9R2</accession>
<reference evidence="1" key="1">
    <citation type="journal article" date="2019" name="Sci. Rep.">
        <title>Draft genome of Tanacetum cinerariifolium, the natural source of mosquito coil.</title>
        <authorList>
            <person name="Yamashiro T."/>
            <person name="Shiraishi A."/>
            <person name="Satake H."/>
            <person name="Nakayama K."/>
        </authorList>
    </citation>
    <scope>NUCLEOTIDE SEQUENCE</scope>
</reference>